<name>V8NG99_OPHHA</name>
<dbReference type="InterPro" id="IPR021109">
    <property type="entry name" value="Peptidase_aspartic_dom_sf"/>
</dbReference>
<dbReference type="AlphaFoldDB" id="V8NG99"/>
<dbReference type="Gene3D" id="2.40.70.10">
    <property type="entry name" value="Acid Proteases"/>
    <property type="match status" value="1"/>
</dbReference>
<evidence type="ECO:0008006" key="3">
    <source>
        <dbReference type="Google" id="ProtNLM"/>
    </source>
</evidence>
<proteinExistence type="predicted"/>
<keyword evidence="2" id="KW-1185">Reference proteome</keyword>
<dbReference type="OrthoDB" id="9445845at2759"/>
<comment type="caution">
    <text evidence="1">The sequence shown here is derived from an EMBL/GenBank/DDBJ whole genome shotgun (WGS) entry which is preliminary data.</text>
</comment>
<dbReference type="Pfam" id="PF08284">
    <property type="entry name" value="RVP_2"/>
    <property type="match status" value="1"/>
</dbReference>
<dbReference type="EMBL" id="AZIM01004563">
    <property type="protein sequence ID" value="ETE60587.1"/>
    <property type="molecule type" value="Genomic_DNA"/>
</dbReference>
<feature type="non-terminal residue" evidence="1">
    <location>
        <position position="168"/>
    </location>
</feature>
<organism evidence="1 2">
    <name type="scientific">Ophiophagus hannah</name>
    <name type="common">King cobra</name>
    <name type="synonym">Naja hannah</name>
    <dbReference type="NCBI Taxonomy" id="8665"/>
    <lineage>
        <taxon>Eukaryota</taxon>
        <taxon>Metazoa</taxon>
        <taxon>Chordata</taxon>
        <taxon>Craniata</taxon>
        <taxon>Vertebrata</taxon>
        <taxon>Euteleostomi</taxon>
        <taxon>Lepidosauria</taxon>
        <taxon>Squamata</taxon>
        <taxon>Bifurcata</taxon>
        <taxon>Unidentata</taxon>
        <taxon>Episquamata</taxon>
        <taxon>Toxicofera</taxon>
        <taxon>Serpentes</taxon>
        <taxon>Colubroidea</taxon>
        <taxon>Elapidae</taxon>
        <taxon>Elapinae</taxon>
        <taxon>Ophiophagus</taxon>
    </lineage>
</organism>
<reference evidence="1 2" key="1">
    <citation type="journal article" date="2013" name="Proc. Natl. Acad. Sci. U.S.A.">
        <title>The king cobra genome reveals dynamic gene evolution and adaptation in the snake venom system.</title>
        <authorList>
            <person name="Vonk F.J."/>
            <person name="Casewell N.R."/>
            <person name="Henkel C.V."/>
            <person name="Heimberg A.M."/>
            <person name="Jansen H.J."/>
            <person name="McCleary R.J."/>
            <person name="Kerkkamp H.M."/>
            <person name="Vos R.A."/>
            <person name="Guerreiro I."/>
            <person name="Calvete J.J."/>
            <person name="Wuster W."/>
            <person name="Woods A.E."/>
            <person name="Logan J.M."/>
            <person name="Harrison R.A."/>
            <person name="Castoe T.A."/>
            <person name="de Koning A.P."/>
            <person name="Pollock D.D."/>
            <person name="Yandell M."/>
            <person name="Calderon D."/>
            <person name="Renjifo C."/>
            <person name="Currier R.B."/>
            <person name="Salgado D."/>
            <person name="Pla D."/>
            <person name="Sanz L."/>
            <person name="Hyder A.S."/>
            <person name="Ribeiro J.M."/>
            <person name="Arntzen J.W."/>
            <person name="van den Thillart G.E."/>
            <person name="Boetzer M."/>
            <person name="Pirovano W."/>
            <person name="Dirks R.P."/>
            <person name="Spaink H.P."/>
            <person name="Duboule D."/>
            <person name="McGlinn E."/>
            <person name="Kini R.M."/>
            <person name="Richardson M.K."/>
        </authorList>
    </citation>
    <scope>NUCLEOTIDE SEQUENCE</scope>
    <source>
        <tissue evidence="1">Blood</tissue>
    </source>
</reference>
<accession>V8NG99</accession>
<sequence length="168" mass="19412">MDSRPPWHLILVAHIFLASNPQGIPAHVLVDSGATTNFMDMAFAVQYTVSPCPVESPMLMETIDGWVLLSGPIKATTQPLHLTIRSHEEAIQFYITSGLHFPVVLDLSTSDTQWLLNRFYYSQSKFLQSERKERKKEMKEENERKKERNSNFTVLNILELIIYKPEYK</sequence>
<dbReference type="CDD" id="cd00303">
    <property type="entry name" value="retropepsin_like"/>
    <property type="match status" value="1"/>
</dbReference>
<gene>
    <name evidence="1" type="ORF">L345_13669</name>
</gene>
<evidence type="ECO:0000313" key="1">
    <source>
        <dbReference type="EMBL" id="ETE60587.1"/>
    </source>
</evidence>
<evidence type="ECO:0000313" key="2">
    <source>
        <dbReference type="Proteomes" id="UP000018936"/>
    </source>
</evidence>
<dbReference type="Proteomes" id="UP000018936">
    <property type="component" value="Unassembled WGS sequence"/>
</dbReference>
<protein>
    <recommendedName>
        <fullName evidence="3">Retrotransposon-derived protein PEG10</fullName>
    </recommendedName>
</protein>